<dbReference type="InterPro" id="IPR050961">
    <property type="entry name" value="BolA/IbaG_stress_morph_reg"/>
</dbReference>
<dbReference type="PANTHER" id="PTHR46229:SF2">
    <property type="entry name" value="BOLA-LIKE PROTEIN 1"/>
    <property type="match status" value="1"/>
</dbReference>
<dbReference type="SUPFAM" id="SSF82657">
    <property type="entry name" value="BolA-like"/>
    <property type="match status" value="1"/>
</dbReference>
<dbReference type="PANTHER" id="PTHR46229">
    <property type="entry name" value="BOLA TRANSCRIPTION REGULATOR"/>
    <property type="match status" value="1"/>
</dbReference>
<dbReference type="AlphaFoldDB" id="A0A0A0BD34"/>
<evidence type="ECO:0000313" key="4">
    <source>
        <dbReference type="Proteomes" id="UP000029999"/>
    </source>
</evidence>
<evidence type="ECO:0000256" key="2">
    <source>
        <dbReference type="RuleBase" id="RU003860"/>
    </source>
</evidence>
<dbReference type="InterPro" id="IPR036065">
    <property type="entry name" value="BolA-like_sf"/>
</dbReference>
<comment type="similarity">
    <text evidence="1 2">Belongs to the BolA/IbaG family.</text>
</comment>
<dbReference type="Gene3D" id="3.30.300.90">
    <property type="entry name" value="BolA-like"/>
    <property type="match status" value="1"/>
</dbReference>
<dbReference type="EMBL" id="JRQD01000007">
    <property type="protein sequence ID" value="KGM05861.1"/>
    <property type="molecule type" value="Genomic_DNA"/>
</dbReference>
<accession>A0A0A0BD34</accession>
<dbReference type="Pfam" id="PF01722">
    <property type="entry name" value="BolA"/>
    <property type="match status" value="1"/>
</dbReference>
<dbReference type="PIRSF" id="PIRSF003113">
    <property type="entry name" value="BolA"/>
    <property type="match status" value="1"/>
</dbReference>
<dbReference type="STRING" id="392484.LP43_2424"/>
<organism evidence="3 4">
    <name type="scientific">Methylophaga thiooxydans</name>
    <dbReference type="NCBI Taxonomy" id="392484"/>
    <lineage>
        <taxon>Bacteria</taxon>
        <taxon>Pseudomonadati</taxon>
        <taxon>Pseudomonadota</taxon>
        <taxon>Gammaproteobacteria</taxon>
        <taxon>Thiotrichales</taxon>
        <taxon>Piscirickettsiaceae</taxon>
        <taxon>Methylophaga</taxon>
    </lineage>
</organism>
<dbReference type="Proteomes" id="UP000029999">
    <property type="component" value="Unassembled WGS sequence"/>
</dbReference>
<name>A0A0A0BD34_9GAMM</name>
<reference evidence="3 4" key="1">
    <citation type="submission" date="2014-09" db="EMBL/GenBank/DDBJ databases">
        <authorList>
            <person name="Grob C."/>
            <person name="Taubert M."/>
            <person name="Howat A.M."/>
            <person name="Burns O.J."/>
            <person name="Dixon J.L."/>
            <person name="Chen Y."/>
            <person name="Murrell J.C."/>
        </authorList>
    </citation>
    <scope>NUCLEOTIDE SEQUENCE [LARGE SCALE GENOMIC DNA]</scope>
    <source>
        <strain evidence="3">L4</strain>
    </source>
</reference>
<proteinExistence type="inferred from homology"/>
<protein>
    <submittedName>
        <fullName evidence="3">YrbA protein</fullName>
    </submittedName>
</protein>
<gene>
    <name evidence="3" type="primary">yrbA</name>
    <name evidence="3" type="ORF">LP43_2424</name>
</gene>
<dbReference type="RefSeq" id="WP_008289810.1">
    <property type="nucleotide sequence ID" value="NZ_JADFAB010000082.1"/>
</dbReference>
<sequence length="74" mass="7977">MKASDIKHMIEAGMPDAEVEVLGDDGQHFDARVISPSFAGKTLVQQHKMVKETLGDKFASGELHALSLKTSAPQ</sequence>
<evidence type="ECO:0000256" key="1">
    <source>
        <dbReference type="ARBA" id="ARBA00005578"/>
    </source>
</evidence>
<evidence type="ECO:0000313" key="3">
    <source>
        <dbReference type="EMBL" id="KGM05861.1"/>
    </source>
</evidence>
<comment type="caution">
    <text evidence="3">The sequence shown here is derived from an EMBL/GenBank/DDBJ whole genome shotgun (WGS) entry which is preliminary data.</text>
</comment>
<dbReference type="InterPro" id="IPR002634">
    <property type="entry name" value="BolA"/>
</dbReference>